<dbReference type="RefSeq" id="WP_045366203.1">
    <property type="nucleotide sequence ID" value="NZ_AP014648.1"/>
</dbReference>
<dbReference type="Pfam" id="PF03551">
    <property type="entry name" value="PadR"/>
    <property type="match status" value="1"/>
</dbReference>
<organism evidence="2 3">
    <name type="scientific">Methyloceanibacter caenitepidi</name>
    <dbReference type="NCBI Taxonomy" id="1384459"/>
    <lineage>
        <taxon>Bacteria</taxon>
        <taxon>Pseudomonadati</taxon>
        <taxon>Pseudomonadota</taxon>
        <taxon>Alphaproteobacteria</taxon>
        <taxon>Hyphomicrobiales</taxon>
        <taxon>Hyphomicrobiaceae</taxon>
        <taxon>Methyloceanibacter</taxon>
    </lineage>
</organism>
<evidence type="ECO:0000313" key="2">
    <source>
        <dbReference type="EMBL" id="BAQ16967.1"/>
    </source>
</evidence>
<dbReference type="HOGENOM" id="CLU_2508868_0_0_5"/>
<sequence length="85" mass="9468">MKRRERQILAVLTYSATPLSGAQIWAATGLRSASIYPTLNELEKAGDVESWWAPGPYPRTRIYRPTMSGRERFLDAFPGAGGQPE</sequence>
<reference evidence="2 3" key="1">
    <citation type="submission" date="2014-09" db="EMBL/GenBank/DDBJ databases">
        <title>Genome sequencing of Methyloceanibacter caenitepidi Gela4.</title>
        <authorList>
            <person name="Takeuchi M."/>
            <person name="Susumu S."/>
            <person name="Kamagata Y."/>
            <person name="Oshima K."/>
            <person name="Hattori M."/>
            <person name="Iwasaki W."/>
        </authorList>
    </citation>
    <scope>NUCLEOTIDE SEQUENCE [LARGE SCALE GENOMIC DNA]</scope>
    <source>
        <strain evidence="2 3">Gela4</strain>
    </source>
</reference>
<feature type="domain" description="Transcription regulator PadR N-terminal" evidence="1">
    <location>
        <begin position="30"/>
        <end position="73"/>
    </location>
</feature>
<dbReference type="OrthoDB" id="122286at2"/>
<dbReference type="Gene3D" id="1.10.10.10">
    <property type="entry name" value="Winged helix-like DNA-binding domain superfamily/Winged helix DNA-binding domain"/>
    <property type="match status" value="1"/>
</dbReference>
<name>A0A0A8K358_9HYPH</name>
<dbReference type="SUPFAM" id="SSF46785">
    <property type="entry name" value="Winged helix' DNA-binding domain"/>
    <property type="match status" value="1"/>
</dbReference>
<dbReference type="AlphaFoldDB" id="A0A0A8K358"/>
<protein>
    <recommendedName>
        <fullName evidence="1">Transcription regulator PadR N-terminal domain-containing protein</fullName>
    </recommendedName>
</protein>
<dbReference type="InterPro" id="IPR005149">
    <property type="entry name" value="Tscrpt_reg_PadR_N"/>
</dbReference>
<proteinExistence type="predicted"/>
<dbReference type="InterPro" id="IPR036390">
    <property type="entry name" value="WH_DNA-bd_sf"/>
</dbReference>
<dbReference type="InterPro" id="IPR036388">
    <property type="entry name" value="WH-like_DNA-bd_sf"/>
</dbReference>
<dbReference type="Proteomes" id="UP000031643">
    <property type="component" value="Chromosome"/>
</dbReference>
<dbReference type="STRING" id="1384459.GL4_1511"/>
<dbReference type="KEGG" id="mcg:GL4_1511"/>
<evidence type="ECO:0000313" key="3">
    <source>
        <dbReference type="Proteomes" id="UP000031643"/>
    </source>
</evidence>
<accession>A0A0A8K358</accession>
<evidence type="ECO:0000259" key="1">
    <source>
        <dbReference type="Pfam" id="PF03551"/>
    </source>
</evidence>
<dbReference type="EMBL" id="AP014648">
    <property type="protein sequence ID" value="BAQ16967.1"/>
    <property type="molecule type" value="Genomic_DNA"/>
</dbReference>
<gene>
    <name evidence="2" type="ORF">GL4_1511</name>
</gene>
<keyword evidence="3" id="KW-1185">Reference proteome</keyword>